<keyword evidence="3" id="KW-1133">Transmembrane helix</keyword>
<organism evidence="6 7">
    <name type="scientific">Meloidogyne enterolobii</name>
    <name type="common">Root-knot nematode worm</name>
    <name type="synonym">Meloidogyne mayaguensis</name>
    <dbReference type="NCBI Taxonomy" id="390850"/>
    <lineage>
        <taxon>Eukaryota</taxon>
        <taxon>Metazoa</taxon>
        <taxon>Ecdysozoa</taxon>
        <taxon>Nematoda</taxon>
        <taxon>Chromadorea</taxon>
        <taxon>Rhabditida</taxon>
        <taxon>Tylenchina</taxon>
        <taxon>Tylenchomorpha</taxon>
        <taxon>Tylenchoidea</taxon>
        <taxon>Meloidogynidae</taxon>
        <taxon>Meloidogyninae</taxon>
        <taxon>Meloidogyne</taxon>
    </lineage>
</organism>
<comment type="subcellular location">
    <subcellularLocation>
        <location evidence="1">Membrane</location>
        <topology evidence="1">Multi-pass membrane protein</topology>
    </subcellularLocation>
</comment>
<accession>A0A6V7WDQ3</accession>
<dbReference type="GO" id="GO:0005886">
    <property type="term" value="C:plasma membrane"/>
    <property type="evidence" value="ECO:0007669"/>
    <property type="project" value="TreeGrafter"/>
</dbReference>
<dbReference type="OrthoDB" id="6500128at2759"/>
<dbReference type="InterPro" id="IPR036640">
    <property type="entry name" value="ABC1_TM_sf"/>
</dbReference>
<sequence>MLGNENASKEQLLESCRLANALEFIQKLSDGLQTRRIAIARYICFRYRNRKHLCKKALNKAQEGRTTIIVAHRLSTIRDVDQILVFKEGRIVEVGTHTELYNQHGIFYEMVNQQQIHKREAERALGILEEDGLTTNEDEQTDDIDLSPQTGGDAQPLLSSSRGSLRSLKGASSLLPLENHHNISLLNLLRLLAH</sequence>
<name>A0A6V7WDQ3_MELEN</name>
<dbReference type="EMBL" id="CAJEWN010000529">
    <property type="protein sequence ID" value="CAD2185099.1"/>
    <property type="molecule type" value="Genomic_DNA"/>
</dbReference>
<evidence type="ECO:0000256" key="4">
    <source>
        <dbReference type="ARBA" id="ARBA00023136"/>
    </source>
</evidence>
<evidence type="ECO:0000256" key="2">
    <source>
        <dbReference type="ARBA" id="ARBA00022692"/>
    </source>
</evidence>
<dbReference type="Proteomes" id="UP000580250">
    <property type="component" value="Unassembled WGS sequence"/>
</dbReference>
<feature type="compositionally biased region" description="Acidic residues" evidence="5">
    <location>
        <begin position="135"/>
        <end position="145"/>
    </location>
</feature>
<gene>
    <name evidence="6" type="ORF">MENT_LOCUS37505</name>
</gene>
<evidence type="ECO:0000256" key="3">
    <source>
        <dbReference type="ARBA" id="ARBA00022989"/>
    </source>
</evidence>
<dbReference type="InterPro" id="IPR027417">
    <property type="entry name" value="P-loop_NTPase"/>
</dbReference>
<proteinExistence type="predicted"/>
<dbReference type="Gene3D" id="1.20.1560.10">
    <property type="entry name" value="ABC transporter type 1, transmembrane domain"/>
    <property type="match status" value="1"/>
</dbReference>
<dbReference type="PANTHER" id="PTHR24222">
    <property type="entry name" value="ABC TRANSPORTER B FAMILY"/>
    <property type="match status" value="1"/>
</dbReference>
<protein>
    <submittedName>
        <fullName evidence="6">Uncharacterized protein</fullName>
    </submittedName>
</protein>
<dbReference type="PANTHER" id="PTHR24222:SF76">
    <property type="entry name" value="MYCOBACTIN IMPORT ATP-BINDING_PERMEASE PROTEIN IRTB"/>
    <property type="match status" value="1"/>
</dbReference>
<keyword evidence="2" id="KW-0812">Transmembrane</keyword>
<evidence type="ECO:0000313" key="6">
    <source>
        <dbReference type="EMBL" id="CAD2185099.1"/>
    </source>
</evidence>
<dbReference type="InterPro" id="IPR039421">
    <property type="entry name" value="Type_1_exporter"/>
</dbReference>
<dbReference type="GO" id="GO:0005524">
    <property type="term" value="F:ATP binding"/>
    <property type="evidence" value="ECO:0007669"/>
    <property type="project" value="InterPro"/>
</dbReference>
<keyword evidence="4" id="KW-0472">Membrane</keyword>
<evidence type="ECO:0000313" key="7">
    <source>
        <dbReference type="Proteomes" id="UP000580250"/>
    </source>
</evidence>
<comment type="caution">
    <text evidence="6">The sequence shown here is derived from an EMBL/GenBank/DDBJ whole genome shotgun (WGS) entry which is preliminary data.</text>
</comment>
<reference evidence="6 7" key="1">
    <citation type="submission" date="2020-08" db="EMBL/GenBank/DDBJ databases">
        <authorList>
            <person name="Koutsovoulos G."/>
            <person name="Danchin GJ E."/>
        </authorList>
    </citation>
    <scope>NUCLEOTIDE SEQUENCE [LARGE SCALE GENOMIC DNA]</scope>
</reference>
<dbReference type="SUPFAM" id="SSF52540">
    <property type="entry name" value="P-loop containing nucleoside triphosphate hydrolases"/>
    <property type="match status" value="1"/>
</dbReference>
<feature type="region of interest" description="Disordered" evidence="5">
    <location>
        <begin position="135"/>
        <end position="161"/>
    </location>
</feature>
<dbReference type="GO" id="GO:0042626">
    <property type="term" value="F:ATPase-coupled transmembrane transporter activity"/>
    <property type="evidence" value="ECO:0007669"/>
    <property type="project" value="TreeGrafter"/>
</dbReference>
<dbReference type="Gene3D" id="3.40.50.300">
    <property type="entry name" value="P-loop containing nucleotide triphosphate hydrolases"/>
    <property type="match status" value="1"/>
</dbReference>
<dbReference type="AlphaFoldDB" id="A0A6V7WDQ3"/>
<evidence type="ECO:0000256" key="1">
    <source>
        <dbReference type="ARBA" id="ARBA00004141"/>
    </source>
</evidence>
<evidence type="ECO:0000256" key="5">
    <source>
        <dbReference type="SAM" id="MobiDB-lite"/>
    </source>
</evidence>